<feature type="transmembrane region" description="Helical" evidence="5">
    <location>
        <begin position="171"/>
        <end position="193"/>
    </location>
</feature>
<dbReference type="VEuPathDB" id="CryptoDB:Cvel_19671"/>
<feature type="transmembrane region" description="Helical" evidence="5">
    <location>
        <begin position="60"/>
        <end position="83"/>
    </location>
</feature>
<gene>
    <name evidence="6" type="ORF">Cvel_19671</name>
</gene>
<dbReference type="EMBL" id="CDMZ01000789">
    <property type="protein sequence ID" value="CEM21544.1"/>
    <property type="molecule type" value="Genomic_DNA"/>
</dbReference>
<evidence type="ECO:0000313" key="6">
    <source>
        <dbReference type="EMBL" id="CEM21544.1"/>
    </source>
</evidence>
<dbReference type="PhylomeDB" id="A0A0G4G1K8"/>
<evidence type="ECO:0000256" key="2">
    <source>
        <dbReference type="ARBA" id="ARBA00022692"/>
    </source>
</evidence>
<feature type="transmembrane region" description="Helical" evidence="5">
    <location>
        <begin position="142"/>
        <end position="165"/>
    </location>
</feature>
<evidence type="ECO:0000256" key="1">
    <source>
        <dbReference type="ARBA" id="ARBA00004141"/>
    </source>
</evidence>
<evidence type="ECO:0008006" key="7">
    <source>
        <dbReference type="Google" id="ProtNLM"/>
    </source>
</evidence>
<feature type="transmembrane region" description="Helical" evidence="5">
    <location>
        <begin position="20"/>
        <end position="39"/>
    </location>
</feature>
<feature type="transmembrane region" description="Helical" evidence="5">
    <location>
        <begin position="200"/>
        <end position="221"/>
    </location>
</feature>
<evidence type="ECO:0000256" key="4">
    <source>
        <dbReference type="ARBA" id="ARBA00023136"/>
    </source>
</evidence>
<dbReference type="PANTHER" id="PTHR30249">
    <property type="entry name" value="PUTATIVE SEROTONIN TRANSPORTER"/>
    <property type="match status" value="1"/>
</dbReference>
<reference evidence="6" key="1">
    <citation type="submission" date="2014-11" db="EMBL/GenBank/DDBJ databases">
        <authorList>
            <person name="Otto D Thomas"/>
            <person name="Naeem Raeece"/>
        </authorList>
    </citation>
    <scope>NUCLEOTIDE SEQUENCE</scope>
</reference>
<sequence length="294" mass="29939">MFNVTPGGAPPSSTWNALDFVSMVSLTAMLAKLAGASNAQPLRLLAVLLSFDIGKRVKKFSSGLIDPLLTGTILSWMSLAVAAEAGWFELLGRFVTSRGSLGLWRSWGPGDFLLSCLGPSIVSLSLRVYANRKAVKENAPMVLVGSFWGAFFGLVSSAVIAGPLLKMPPSAALSLLPRSVTSALSALLAGMIGQGADTRLSVTFAVVTGLIGANFGGPLLAYTKKRFGVGGASRGLAQGAAGHGLGTAAIASSDPEALPFSAVAFALTAAASALLLTIAPFKDLLTALASSSVV</sequence>
<dbReference type="Pfam" id="PF04172">
    <property type="entry name" value="LrgB"/>
    <property type="match status" value="1"/>
</dbReference>
<dbReference type="AlphaFoldDB" id="A0A0G4G1K8"/>
<evidence type="ECO:0000256" key="5">
    <source>
        <dbReference type="SAM" id="Phobius"/>
    </source>
</evidence>
<evidence type="ECO:0000256" key="3">
    <source>
        <dbReference type="ARBA" id="ARBA00022989"/>
    </source>
</evidence>
<proteinExistence type="predicted"/>
<keyword evidence="4 5" id="KW-0472">Membrane</keyword>
<name>A0A0G4G1K8_9ALVE</name>
<keyword evidence="3 5" id="KW-1133">Transmembrane helix</keyword>
<accession>A0A0G4G1K8</accession>
<comment type="subcellular location">
    <subcellularLocation>
        <location evidence="1">Membrane</location>
        <topology evidence="1">Multi-pass membrane protein</topology>
    </subcellularLocation>
</comment>
<organism evidence="6">
    <name type="scientific">Chromera velia CCMP2878</name>
    <dbReference type="NCBI Taxonomy" id="1169474"/>
    <lineage>
        <taxon>Eukaryota</taxon>
        <taxon>Sar</taxon>
        <taxon>Alveolata</taxon>
        <taxon>Colpodellida</taxon>
        <taxon>Chromeraceae</taxon>
        <taxon>Chromera</taxon>
    </lineage>
</organism>
<dbReference type="PANTHER" id="PTHR30249:SF0">
    <property type="entry name" value="PLASTIDAL GLYCOLATE_GLYCERATE TRANSLOCATOR 1, CHLOROPLASTIC"/>
    <property type="match status" value="1"/>
</dbReference>
<protein>
    <recommendedName>
        <fullName evidence="7">LrgB-like protein</fullName>
    </recommendedName>
</protein>
<keyword evidence="2 5" id="KW-0812">Transmembrane</keyword>
<feature type="transmembrane region" description="Helical" evidence="5">
    <location>
        <begin position="112"/>
        <end position="130"/>
    </location>
</feature>
<dbReference type="GO" id="GO:0016020">
    <property type="term" value="C:membrane"/>
    <property type="evidence" value="ECO:0007669"/>
    <property type="project" value="UniProtKB-SubCell"/>
</dbReference>
<feature type="transmembrane region" description="Helical" evidence="5">
    <location>
        <begin position="260"/>
        <end position="281"/>
    </location>
</feature>
<dbReference type="InterPro" id="IPR007300">
    <property type="entry name" value="CidB/LrgB"/>
</dbReference>